<feature type="transmembrane region" description="Helical" evidence="1">
    <location>
        <begin position="217"/>
        <end position="236"/>
    </location>
</feature>
<reference evidence="3" key="1">
    <citation type="submission" date="2016-10" db="EMBL/GenBank/DDBJ databases">
        <authorList>
            <person name="Varghese N."/>
            <person name="Submissions S."/>
        </authorList>
    </citation>
    <scope>NUCLEOTIDE SEQUENCE [LARGE SCALE GENOMIC DNA]</scope>
    <source>
        <strain evidence="3">DSM 44260</strain>
    </source>
</reference>
<gene>
    <name evidence="2" type="ORF">SAMN04487818_105407</name>
</gene>
<accession>A0A1H9SDZ6</accession>
<name>A0A1H9SDZ6_9PSEU</name>
<keyword evidence="3" id="KW-1185">Reference proteome</keyword>
<feature type="transmembrane region" description="Helical" evidence="1">
    <location>
        <begin position="191"/>
        <end position="211"/>
    </location>
</feature>
<dbReference type="EMBL" id="FOGI01000005">
    <property type="protein sequence ID" value="SER83128.1"/>
    <property type="molecule type" value="Genomic_DNA"/>
</dbReference>
<dbReference type="STRING" id="155974.SAMN04487818_105407"/>
<feature type="transmembrane region" description="Helical" evidence="1">
    <location>
        <begin position="12"/>
        <end position="37"/>
    </location>
</feature>
<proteinExistence type="predicted"/>
<feature type="transmembrane region" description="Helical" evidence="1">
    <location>
        <begin position="248"/>
        <end position="273"/>
    </location>
</feature>
<evidence type="ECO:0000313" key="2">
    <source>
        <dbReference type="EMBL" id="SER83128.1"/>
    </source>
</evidence>
<keyword evidence="1" id="KW-0812">Transmembrane</keyword>
<dbReference type="RefSeq" id="WP_092778076.1">
    <property type="nucleotide sequence ID" value="NZ_FOGI01000005.1"/>
</dbReference>
<organism evidence="2 3">
    <name type="scientific">Actinokineospora terrae</name>
    <dbReference type="NCBI Taxonomy" id="155974"/>
    <lineage>
        <taxon>Bacteria</taxon>
        <taxon>Bacillati</taxon>
        <taxon>Actinomycetota</taxon>
        <taxon>Actinomycetes</taxon>
        <taxon>Pseudonocardiales</taxon>
        <taxon>Pseudonocardiaceae</taxon>
        <taxon>Actinokineospora</taxon>
    </lineage>
</organism>
<protein>
    <submittedName>
        <fullName evidence="2">Uncharacterized protein</fullName>
    </submittedName>
</protein>
<evidence type="ECO:0000256" key="1">
    <source>
        <dbReference type="SAM" id="Phobius"/>
    </source>
</evidence>
<evidence type="ECO:0000313" key="3">
    <source>
        <dbReference type="Proteomes" id="UP000199051"/>
    </source>
</evidence>
<dbReference type="AlphaFoldDB" id="A0A1H9SDZ6"/>
<keyword evidence="1" id="KW-1133">Transmembrane helix</keyword>
<dbReference type="Proteomes" id="UP000199051">
    <property type="component" value="Unassembled WGS sequence"/>
</dbReference>
<keyword evidence="1" id="KW-0472">Membrane</keyword>
<sequence>MSAIAPVRLGWVSWRVAVPGALLVALYGIAILLALAAPGRGDDGQVYAVSVNAGQDDWVYIPRASLECSRDGQESTCAVEVVGKRLAVVMTFGADEGREIRCAEATYDGKAVRCEATYFYTAKGVGAVAVLPEGLDLTAAQAQGIADSRPWWADPGNVTDLVPFVIAGLAVAAALVVWFGGVKPVDNGRVWVVATGVGWLVVVLTGCWMLGDLHLFLALPVLFFIGPLLVYWQYLLTQPARAPAILRAAGALAITALASSAALFVFQLSGAYID</sequence>
<feature type="transmembrane region" description="Helical" evidence="1">
    <location>
        <begin position="161"/>
        <end position="179"/>
    </location>
</feature>